<protein>
    <submittedName>
        <fullName evidence="4">NUDIX hydrolase</fullName>
    </submittedName>
</protein>
<feature type="domain" description="Nudix hydrolase" evidence="3">
    <location>
        <begin position="10"/>
        <end position="143"/>
    </location>
</feature>
<proteinExistence type="predicted"/>
<reference evidence="4 5" key="1">
    <citation type="journal article" date="2004" name="Extremophiles">
        <title>Halobacillus locisalis sp. nov., a halophilic bacterium isolated from a marine solar saltern of the Yellow Sea in Korea.</title>
        <authorList>
            <person name="Yoon J.H."/>
            <person name="Kang K.H."/>
            <person name="Oh T.K."/>
            <person name="Park Y.H."/>
        </authorList>
    </citation>
    <scope>NUCLEOTIDE SEQUENCE [LARGE SCALE GENOMIC DNA]</scope>
    <source>
        <strain evidence="4 5">KCTC 3788</strain>
    </source>
</reference>
<comment type="cofactor">
    <cofactor evidence="1">
        <name>Mg(2+)</name>
        <dbReference type="ChEBI" id="CHEBI:18420"/>
    </cofactor>
</comment>
<dbReference type="AlphaFoldDB" id="A0A838CRZ0"/>
<evidence type="ECO:0000313" key="5">
    <source>
        <dbReference type="Proteomes" id="UP000571017"/>
    </source>
</evidence>
<dbReference type="GO" id="GO:0016787">
    <property type="term" value="F:hydrolase activity"/>
    <property type="evidence" value="ECO:0007669"/>
    <property type="project" value="UniProtKB-KW"/>
</dbReference>
<dbReference type="Pfam" id="PF00293">
    <property type="entry name" value="NUDIX"/>
    <property type="match status" value="1"/>
</dbReference>
<dbReference type="PROSITE" id="PS51462">
    <property type="entry name" value="NUDIX"/>
    <property type="match status" value="1"/>
</dbReference>
<keyword evidence="5" id="KW-1185">Reference proteome</keyword>
<evidence type="ECO:0000259" key="3">
    <source>
        <dbReference type="PROSITE" id="PS51462"/>
    </source>
</evidence>
<gene>
    <name evidence="4" type="ORF">H0266_07790</name>
</gene>
<dbReference type="InterPro" id="IPR015797">
    <property type="entry name" value="NUDIX_hydrolase-like_dom_sf"/>
</dbReference>
<dbReference type="RefSeq" id="WP_181471853.1">
    <property type="nucleotide sequence ID" value="NZ_JACEFG010000002.1"/>
</dbReference>
<keyword evidence="2 4" id="KW-0378">Hydrolase</keyword>
<dbReference type="CDD" id="cd04688">
    <property type="entry name" value="NUDIX_Hydrolase"/>
    <property type="match status" value="1"/>
</dbReference>
<accession>A0A838CRZ0</accession>
<dbReference type="InterPro" id="IPR000086">
    <property type="entry name" value="NUDIX_hydrolase_dom"/>
</dbReference>
<dbReference type="PANTHER" id="PTHR43046">
    <property type="entry name" value="GDP-MANNOSE MANNOSYL HYDROLASE"/>
    <property type="match status" value="1"/>
</dbReference>
<dbReference type="InterPro" id="IPR020476">
    <property type="entry name" value="Nudix_hydrolase"/>
</dbReference>
<evidence type="ECO:0000256" key="1">
    <source>
        <dbReference type="ARBA" id="ARBA00001946"/>
    </source>
</evidence>
<name>A0A838CRZ0_9BACI</name>
<sequence>MDIRFQLGKTRFNYRSAGILIQNDHVLLHRHKDDSYWALPGGGVEIGESTKESVVREWKEELAVEIKVKSTAFIVEQFFTYRDRPMHELGFYYNMTTPTSLFQKGRFHGMEGDHLIYQWLPLDEIEEYDIRPAFLRDRLRKLPEETEHLIFT</sequence>
<organism evidence="4 5">
    <name type="scientific">Halobacillus locisalis</name>
    <dbReference type="NCBI Taxonomy" id="220753"/>
    <lineage>
        <taxon>Bacteria</taxon>
        <taxon>Bacillati</taxon>
        <taxon>Bacillota</taxon>
        <taxon>Bacilli</taxon>
        <taxon>Bacillales</taxon>
        <taxon>Bacillaceae</taxon>
        <taxon>Halobacillus</taxon>
    </lineage>
</organism>
<dbReference type="PANTHER" id="PTHR43046:SF14">
    <property type="entry name" value="MUTT_NUDIX FAMILY PROTEIN"/>
    <property type="match status" value="1"/>
</dbReference>
<comment type="caution">
    <text evidence="4">The sequence shown here is derived from an EMBL/GenBank/DDBJ whole genome shotgun (WGS) entry which is preliminary data.</text>
</comment>
<dbReference type="Gene3D" id="3.90.79.10">
    <property type="entry name" value="Nucleoside Triphosphate Pyrophosphohydrolase"/>
    <property type="match status" value="1"/>
</dbReference>
<dbReference type="Proteomes" id="UP000571017">
    <property type="component" value="Unassembled WGS sequence"/>
</dbReference>
<dbReference type="PRINTS" id="PR00502">
    <property type="entry name" value="NUDIXFAMILY"/>
</dbReference>
<evidence type="ECO:0000313" key="4">
    <source>
        <dbReference type="EMBL" id="MBA2174790.1"/>
    </source>
</evidence>
<evidence type="ECO:0000256" key="2">
    <source>
        <dbReference type="ARBA" id="ARBA00022801"/>
    </source>
</evidence>
<dbReference type="EMBL" id="JACEFG010000002">
    <property type="protein sequence ID" value="MBA2174790.1"/>
    <property type="molecule type" value="Genomic_DNA"/>
</dbReference>
<dbReference type="SUPFAM" id="SSF55811">
    <property type="entry name" value="Nudix"/>
    <property type="match status" value="1"/>
</dbReference>